<protein>
    <submittedName>
        <fullName evidence="1">Uncharacterized protein</fullName>
    </submittedName>
</protein>
<comment type="caution">
    <text evidence="1">The sequence shown here is derived from an EMBL/GenBank/DDBJ whole genome shotgun (WGS) entry which is preliminary data.</text>
</comment>
<dbReference type="Proteomes" id="UP000050525">
    <property type="component" value="Unassembled WGS sequence"/>
</dbReference>
<name>A0A151MTD1_ALLMI</name>
<reference evidence="1 2" key="1">
    <citation type="journal article" date="2012" name="Genome Biol.">
        <title>Sequencing three crocodilian genomes to illuminate the evolution of archosaurs and amniotes.</title>
        <authorList>
            <person name="St John J.A."/>
            <person name="Braun E.L."/>
            <person name="Isberg S.R."/>
            <person name="Miles L.G."/>
            <person name="Chong A.Y."/>
            <person name="Gongora J."/>
            <person name="Dalzell P."/>
            <person name="Moran C."/>
            <person name="Bed'hom B."/>
            <person name="Abzhanov A."/>
            <person name="Burgess S.C."/>
            <person name="Cooksey A.M."/>
            <person name="Castoe T.A."/>
            <person name="Crawford N.G."/>
            <person name="Densmore L.D."/>
            <person name="Drew J.C."/>
            <person name="Edwards S.V."/>
            <person name="Faircloth B.C."/>
            <person name="Fujita M.K."/>
            <person name="Greenwold M.J."/>
            <person name="Hoffmann F.G."/>
            <person name="Howard J.M."/>
            <person name="Iguchi T."/>
            <person name="Janes D.E."/>
            <person name="Khan S.Y."/>
            <person name="Kohno S."/>
            <person name="de Koning A.J."/>
            <person name="Lance S.L."/>
            <person name="McCarthy F.M."/>
            <person name="McCormack J.E."/>
            <person name="Merchant M.E."/>
            <person name="Peterson D.G."/>
            <person name="Pollock D.D."/>
            <person name="Pourmand N."/>
            <person name="Raney B.J."/>
            <person name="Roessler K.A."/>
            <person name="Sanford J.R."/>
            <person name="Sawyer R.H."/>
            <person name="Schmidt C.J."/>
            <person name="Triplett E.W."/>
            <person name="Tuberville T.D."/>
            <person name="Venegas-Anaya M."/>
            <person name="Howard J.T."/>
            <person name="Jarvis E.D."/>
            <person name="Guillette L.J.Jr."/>
            <person name="Glenn T.C."/>
            <person name="Green R.E."/>
            <person name="Ray D.A."/>
        </authorList>
    </citation>
    <scope>NUCLEOTIDE SEQUENCE [LARGE SCALE GENOMIC DNA]</scope>
    <source>
        <strain evidence="1">KSC_2009_1</strain>
    </source>
</reference>
<sequence length="69" mass="7854">MVAIITTAQPGIYNSSLIHCHLAREVQAMQKVNSRSRQTARSCPTSLFDIGFSHWKNLFTQLQKVNYSE</sequence>
<accession>A0A151MTD1</accession>
<organism evidence="1 2">
    <name type="scientific">Alligator mississippiensis</name>
    <name type="common">American alligator</name>
    <dbReference type="NCBI Taxonomy" id="8496"/>
    <lineage>
        <taxon>Eukaryota</taxon>
        <taxon>Metazoa</taxon>
        <taxon>Chordata</taxon>
        <taxon>Craniata</taxon>
        <taxon>Vertebrata</taxon>
        <taxon>Euteleostomi</taxon>
        <taxon>Archelosauria</taxon>
        <taxon>Archosauria</taxon>
        <taxon>Crocodylia</taxon>
        <taxon>Alligatoridae</taxon>
        <taxon>Alligatorinae</taxon>
        <taxon>Alligator</taxon>
    </lineage>
</organism>
<keyword evidence="2" id="KW-1185">Reference proteome</keyword>
<gene>
    <name evidence="1" type="ORF">Y1Q_0005311</name>
</gene>
<proteinExistence type="predicted"/>
<dbReference type="EMBL" id="AKHW03005127">
    <property type="protein sequence ID" value="KYO27766.1"/>
    <property type="molecule type" value="Genomic_DNA"/>
</dbReference>
<dbReference type="AlphaFoldDB" id="A0A151MTD1"/>
<evidence type="ECO:0000313" key="2">
    <source>
        <dbReference type="Proteomes" id="UP000050525"/>
    </source>
</evidence>
<evidence type="ECO:0000313" key="1">
    <source>
        <dbReference type="EMBL" id="KYO27766.1"/>
    </source>
</evidence>